<reference evidence="2" key="4">
    <citation type="journal article" date="2018" name="Nature">
        <title>A major lineage of non-tailed dsDNA viruses as unrecognized killers of marine bacteria.</title>
        <authorList>
            <person name="Kauffman K.M."/>
            <person name="Hussain F.A."/>
            <person name="Yang J."/>
            <person name="Arevalo P."/>
            <person name="Brown J.M."/>
            <person name="Chang W.K."/>
            <person name="VanInsberghe D."/>
            <person name="Elsherbini J."/>
            <person name="Sharma R.S."/>
            <person name="Cutler M.B."/>
            <person name="Kelly L."/>
            <person name="Polz M.F."/>
        </authorList>
    </citation>
    <scope>NUCLEOTIDE SEQUENCE</scope>
    <source>
        <strain evidence="3">10N.261.48.A1</strain>
        <strain evidence="2">10N.261.51.B8</strain>
    </source>
</reference>
<dbReference type="EMBL" id="MCYL01000011">
    <property type="protein sequence ID" value="PML57359.1"/>
    <property type="molecule type" value="Genomic_DNA"/>
</dbReference>
<dbReference type="Gene3D" id="1.10.30.50">
    <property type="match status" value="1"/>
</dbReference>
<dbReference type="Proteomes" id="UP000235746">
    <property type="component" value="Unassembled WGS sequence"/>
</dbReference>
<feature type="domain" description="HNH nuclease" evidence="1">
    <location>
        <begin position="19"/>
        <end position="77"/>
    </location>
</feature>
<evidence type="ECO:0000313" key="3">
    <source>
        <dbReference type="EMBL" id="PMM58878.1"/>
    </source>
</evidence>
<reference evidence="3" key="2">
    <citation type="submission" date="2016-07" db="EMBL/GenBank/DDBJ databases">
        <authorList>
            <person name="Kauffman K."/>
            <person name="Arevalo P."/>
            <person name="Polz M.F."/>
        </authorList>
    </citation>
    <scope>NUCLEOTIDE SEQUENCE</scope>
    <source>
        <strain evidence="3">10N.261.48.A1</strain>
    </source>
</reference>
<dbReference type="GO" id="GO:0004519">
    <property type="term" value="F:endonuclease activity"/>
    <property type="evidence" value="ECO:0007669"/>
    <property type="project" value="InterPro"/>
</dbReference>
<proteinExistence type="predicted"/>
<evidence type="ECO:0000313" key="4">
    <source>
        <dbReference type="Proteomes" id="UP000235554"/>
    </source>
</evidence>
<dbReference type="CDD" id="cd00085">
    <property type="entry name" value="HNHc"/>
    <property type="match status" value="1"/>
</dbReference>
<dbReference type="SMART" id="SM00507">
    <property type="entry name" value="HNHc"/>
    <property type="match status" value="1"/>
</dbReference>
<dbReference type="GO" id="GO:0008270">
    <property type="term" value="F:zinc ion binding"/>
    <property type="evidence" value="ECO:0007669"/>
    <property type="project" value="InterPro"/>
</dbReference>
<reference evidence="2" key="3">
    <citation type="submission" date="2016-07" db="EMBL/GenBank/DDBJ databases">
        <authorList>
            <person name="Wan K."/>
            <person name="Booth B."/>
            <person name="Spirohn K."/>
            <person name="Hao T."/>
            <person name="Hu Y."/>
            <person name="Calderwood M."/>
            <person name="Hill D."/>
            <person name="Mohr S."/>
            <person name="Vidal M."/>
            <person name="Celniker S."/>
            <person name="Perrimon N."/>
        </authorList>
    </citation>
    <scope>NUCLEOTIDE SEQUENCE</scope>
    <source>
        <strain evidence="2">10N.261.51.B8</strain>
    </source>
</reference>
<accession>A0A2N7IID4</accession>
<dbReference type="GO" id="GO:0003676">
    <property type="term" value="F:nucleic acid binding"/>
    <property type="evidence" value="ECO:0007669"/>
    <property type="project" value="InterPro"/>
</dbReference>
<protein>
    <recommendedName>
        <fullName evidence="1">HNH nuclease domain-containing protein</fullName>
    </recommendedName>
</protein>
<comment type="caution">
    <text evidence="2">The sequence shown here is derived from an EMBL/GenBank/DDBJ whole genome shotgun (WGS) entry which is preliminary data.</text>
</comment>
<dbReference type="Proteomes" id="UP000235554">
    <property type="component" value="Unassembled WGS sequence"/>
</dbReference>
<dbReference type="RefSeq" id="WP_017110638.1">
    <property type="nucleotide sequence ID" value="NZ_MCYL01000011.1"/>
</dbReference>
<name>A0A2N7IID4_9VIBR</name>
<dbReference type="InterPro" id="IPR003615">
    <property type="entry name" value="HNH_nuc"/>
</dbReference>
<evidence type="ECO:0000313" key="5">
    <source>
        <dbReference type="Proteomes" id="UP000235746"/>
    </source>
</evidence>
<sequence length="126" mass="14812">MYKDTKEFKVLMETGHWGPIEAELGVEFGFKCAYCDKDMFESVDSYKEWQTDHIIPSSKGGADELRNYALSCRTCNFIKSTWNPKDHVVIEKYRKADLIAISREYITNKRAETQKEIELYKKLIKK</sequence>
<gene>
    <name evidence="3" type="ORF">BCT50_05465</name>
    <name evidence="2" type="ORF">BCT74_19015</name>
</gene>
<dbReference type="InterPro" id="IPR002711">
    <property type="entry name" value="HNH"/>
</dbReference>
<evidence type="ECO:0000259" key="1">
    <source>
        <dbReference type="SMART" id="SM00507"/>
    </source>
</evidence>
<reference evidence="4 5" key="1">
    <citation type="submission" date="2016-07" db="EMBL/GenBank/DDBJ databases">
        <title>Nontailed viruses are major unrecognized killers of bacteria in the ocean.</title>
        <authorList>
            <person name="Kauffman K."/>
            <person name="Hussain F."/>
            <person name="Yang J."/>
            <person name="Arevalo P."/>
            <person name="Brown J."/>
            <person name="Cutler M."/>
            <person name="Kelly L."/>
            <person name="Polz M.F."/>
        </authorList>
    </citation>
    <scope>NUCLEOTIDE SEQUENCE [LARGE SCALE GENOMIC DNA]</scope>
    <source>
        <strain evidence="4">10N.261.48.A1</strain>
        <strain evidence="5">10N.261.51.B8</strain>
    </source>
</reference>
<evidence type="ECO:0000313" key="2">
    <source>
        <dbReference type="EMBL" id="PML57359.1"/>
    </source>
</evidence>
<dbReference type="EMBL" id="MCZJ01000013">
    <property type="protein sequence ID" value="PMM58878.1"/>
    <property type="molecule type" value="Genomic_DNA"/>
</dbReference>
<dbReference type="AlphaFoldDB" id="A0A2N7IID4"/>
<dbReference type="Pfam" id="PF01844">
    <property type="entry name" value="HNH"/>
    <property type="match status" value="1"/>
</dbReference>
<organism evidence="2 5">
    <name type="scientific">Vibrio lentus</name>
    <dbReference type="NCBI Taxonomy" id="136468"/>
    <lineage>
        <taxon>Bacteria</taxon>
        <taxon>Pseudomonadati</taxon>
        <taxon>Pseudomonadota</taxon>
        <taxon>Gammaproteobacteria</taxon>
        <taxon>Vibrionales</taxon>
        <taxon>Vibrionaceae</taxon>
        <taxon>Vibrio</taxon>
    </lineage>
</organism>